<dbReference type="Proteomes" id="UP001432322">
    <property type="component" value="Unassembled WGS sequence"/>
</dbReference>
<dbReference type="AlphaFoldDB" id="A0AAV5W7X2"/>
<evidence type="ECO:0000313" key="2">
    <source>
        <dbReference type="Proteomes" id="UP001432322"/>
    </source>
</evidence>
<evidence type="ECO:0008006" key="3">
    <source>
        <dbReference type="Google" id="ProtNLM"/>
    </source>
</evidence>
<feature type="non-terminal residue" evidence="1">
    <location>
        <position position="1"/>
    </location>
</feature>
<comment type="caution">
    <text evidence="1">The sequence shown here is derived from an EMBL/GenBank/DDBJ whole genome shotgun (WGS) entry which is preliminary data.</text>
</comment>
<organism evidence="1 2">
    <name type="scientific">Pristionchus fissidentatus</name>
    <dbReference type="NCBI Taxonomy" id="1538716"/>
    <lineage>
        <taxon>Eukaryota</taxon>
        <taxon>Metazoa</taxon>
        <taxon>Ecdysozoa</taxon>
        <taxon>Nematoda</taxon>
        <taxon>Chromadorea</taxon>
        <taxon>Rhabditida</taxon>
        <taxon>Rhabditina</taxon>
        <taxon>Diplogasteromorpha</taxon>
        <taxon>Diplogasteroidea</taxon>
        <taxon>Neodiplogasteridae</taxon>
        <taxon>Pristionchus</taxon>
    </lineage>
</organism>
<feature type="non-terminal residue" evidence="1">
    <location>
        <position position="112"/>
    </location>
</feature>
<proteinExistence type="predicted"/>
<keyword evidence="2" id="KW-1185">Reference proteome</keyword>
<name>A0AAV5W7X2_9BILA</name>
<accession>A0AAV5W7X2</accession>
<gene>
    <name evidence="1" type="ORF">PFISCL1PPCAC_17787</name>
</gene>
<sequence length="112" mass="13135">QENTMFNEIMFSFVDKYRKPELILGAYCNNVTHRLEWMDGSSITYTKNIDLDCVPSDLRVVSNAFEIEWQTWSSMYKGYWNLMCVAEPIVPLEAECADYEEIEKPTDEDKPC</sequence>
<dbReference type="EMBL" id="BTSY01000005">
    <property type="protein sequence ID" value="GMT26490.1"/>
    <property type="molecule type" value="Genomic_DNA"/>
</dbReference>
<evidence type="ECO:0000313" key="1">
    <source>
        <dbReference type="EMBL" id="GMT26490.1"/>
    </source>
</evidence>
<protein>
    <recommendedName>
        <fullName evidence="3">C-type lectin domain-containing protein</fullName>
    </recommendedName>
</protein>
<reference evidence="1" key="1">
    <citation type="submission" date="2023-10" db="EMBL/GenBank/DDBJ databases">
        <title>Genome assembly of Pristionchus species.</title>
        <authorList>
            <person name="Yoshida K."/>
            <person name="Sommer R.J."/>
        </authorList>
    </citation>
    <scope>NUCLEOTIDE SEQUENCE</scope>
    <source>
        <strain evidence="1">RS5133</strain>
    </source>
</reference>